<keyword evidence="2" id="KW-1185">Reference proteome</keyword>
<dbReference type="InterPro" id="IPR023393">
    <property type="entry name" value="START-like_dom_sf"/>
</dbReference>
<organism evidence="1 2">
    <name type="scientific">Nitrosomonas nitrosa</name>
    <dbReference type="NCBI Taxonomy" id="52442"/>
    <lineage>
        <taxon>Bacteria</taxon>
        <taxon>Pseudomonadati</taxon>
        <taxon>Pseudomonadota</taxon>
        <taxon>Betaproteobacteria</taxon>
        <taxon>Nitrosomonadales</taxon>
        <taxon>Nitrosomonadaceae</taxon>
        <taxon>Nitrosomonas</taxon>
    </lineage>
</organism>
<dbReference type="RefSeq" id="WP_090670790.1">
    <property type="nucleotide sequence ID" value="NZ_FOUF01000024.1"/>
</dbReference>
<protein>
    <recommendedName>
        <fullName evidence="3">Polyketide cyclase</fullName>
    </recommendedName>
</protein>
<evidence type="ECO:0000313" key="2">
    <source>
        <dbReference type="Proteomes" id="UP000199561"/>
    </source>
</evidence>
<dbReference type="AlphaFoldDB" id="A0A1I4SH09"/>
<reference evidence="1 2" key="1">
    <citation type="submission" date="2016-10" db="EMBL/GenBank/DDBJ databases">
        <authorList>
            <person name="de Groot N.N."/>
        </authorList>
    </citation>
    <scope>NUCLEOTIDE SEQUENCE [LARGE SCALE GENOMIC DNA]</scope>
    <source>
        <strain evidence="1 2">Nm146</strain>
    </source>
</reference>
<dbReference type="SUPFAM" id="SSF55961">
    <property type="entry name" value="Bet v1-like"/>
    <property type="match status" value="1"/>
</dbReference>
<dbReference type="CDD" id="cd07824">
    <property type="entry name" value="SRPBCC_6"/>
    <property type="match status" value="1"/>
</dbReference>
<dbReference type="Gene3D" id="3.30.530.20">
    <property type="match status" value="1"/>
</dbReference>
<name>A0A1I4SH09_9PROT</name>
<dbReference type="EMBL" id="FOUF01000024">
    <property type="protein sequence ID" value="SFM63590.1"/>
    <property type="molecule type" value="Genomic_DNA"/>
</dbReference>
<evidence type="ECO:0000313" key="1">
    <source>
        <dbReference type="EMBL" id="SFM63590.1"/>
    </source>
</evidence>
<sequence length="162" mass="18674">MTAEFKLITEWRIRAPLADVYNAISHCLDWPVWWQGASKVEKCASDDADGVGDAYRFSWRGPIPYRVIFVMQVTRVVPCVLVEGCASGDVAGIGRWNFVHAHGVTIVHYEWRVDILRWWMNFVAPFARPVFRWNHHQVMLQGAKGLAHMLNARLEAVHTREM</sequence>
<proteinExistence type="predicted"/>
<accession>A0A1I4SH09</accession>
<dbReference type="Proteomes" id="UP000199561">
    <property type="component" value="Unassembled WGS sequence"/>
</dbReference>
<dbReference type="STRING" id="52442.SAMN05421880_12433"/>
<evidence type="ECO:0008006" key="3">
    <source>
        <dbReference type="Google" id="ProtNLM"/>
    </source>
</evidence>
<gene>
    <name evidence="1" type="ORF">SAMN05421880_12433</name>
</gene>